<evidence type="ECO:0000256" key="2">
    <source>
        <dbReference type="SAM" id="Phobius"/>
    </source>
</evidence>
<keyword evidence="2" id="KW-1133">Transmembrane helix</keyword>
<sequence>MPDKLAAVQAVFFIALLCAASVTDLTKRMVPNWLCLGIAGISVIGFTPVKLLGILIALPFLLAAVFFGGMGGGDIKLVAACGLVLGLPKGLLAAMAGLSLLLIYVAIYRIVCRVQRREAKKAFPLAPFLSAGCLLAYFIS</sequence>
<dbReference type="Gene3D" id="1.20.120.1220">
    <property type="match status" value="1"/>
</dbReference>
<dbReference type="GO" id="GO:0006465">
    <property type="term" value="P:signal peptide processing"/>
    <property type="evidence" value="ECO:0007669"/>
    <property type="project" value="TreeGrafter"/>
</dbReference>
<dbReference type="RefSeq" id="WP_132383348.1">
    <property type="nucleotide sequence ID" value="NZ_SLZZ01000029.1"/>
</dbReference>
<dbReference type="GO" id="GO:0032259">
    <property type="term" value="P:methylation"/>
    <property type="evidence" value="ECO:0007669"/>
    <property type="project" value="UniProtKB-KW"/>
</dbReference>
<feature type="transmembrane region" description="Helical" evidence="2">
    <location>
        <begin position="30"/>
        <end position="46"/>
    </location>
</feature>
<feature type="transmembrane region" description="Helical" evidence="2">
    <location>
        <begin position="90"/>
        <end position="110"/>
    </location>
</feature>
<keyword evidence="5" id="KW-1185">Reference proteome</keyword>
<feature type="domain" description="Prepilin type IV endopeptidase peptidase" evidence="3">
    <location>
        <begin position="12"/>
        <end position="104"/>
    </location>
</feature>
<dbReference type="GO" id="GO:0004190">
    <property type="term" value="F:aspartic-type endopeptidase activity"/>
    <property type="evidence" value="ECO:0007669"/>
    <property type="project" value="InterPro"/>
</dbReference>
<name>A0A4R3K0D1_9FIRM</name>
<dbReference type="InterPro" id="IPR000045">
    <property type="entry name" value="Prepilin_IV_endopep_pep"/>
</dbReference>
<dbReference type="EMBL" id="SLZZ01000029">
    <property type="protein sequence ID" value="TCS75425.1"/>
    <property type="molecule type" value="Genomic_DNA"/>
</dbReference>
<evidence type="ECO:0000313" key="5">
    <source>
        <dbReference type="Proteomes" id="UP000295726"/>
    </source>
</evidence>
<dbReference type="Pfam" id="PF01478">
    <property type="entry name" value="Peptidase_A24"/>
    <property type="match status" value="1"/>
</dbReference>
<protein>
    <submittedName>
        <fullName evidence="4">Leader peptidase (Prepilin peptidase)/N-methyltransferase</fullName>
    </submittedName>
</protein>
<dbReference type="PANTHER" id="PTHR30487">
    <property type="entry name" value="TYPE 4 PREPILIN-LIKE PROTEINS LEADER PEPTIDE-PROCESSING ENZYME"/>
    <property type="match status" value="1"/>
</dbReference>
<accession>A0A4R3K0D1</accession>
<dbReference type="OrthoDB" id="9789291at2"/>
<keyword evidence="4" id="KW-0489">Methyltransferase</keyword>
<comment type="caution">
    <text evidence="4">The sequence shown here is derived from an EMBL/GenBank/DDBJ whole genome shotgun (WGS) entry which is preliminary data.</text>
</comment>
<dbReference type="GO" id="GO:0005886">
    <property type="term" value="C:plasma membrane"/>
    <property type="evidence" value="ECO:0007669"/>
    <property type="project" value="TreeGrafter"/>
</dbReference>
<evidence type="ECO:0000259" key="3">
    <source>
        <dbReference type="Pfam" id="PF01478"/>
    </source>
</evidence>
<keyword evidence="4" id="KW-0808">Transferase</keyword>
<evidence type="ECO:0000313" key="4">
    <source>
        <dbReference type="EMBL" id="TCS75425.1"/>
    </source>
</evidence>
<organism evidence="4 5">
    <name type="scientific">Muricomes intestini</name>
    <dbReference type="NCBI Taxonomy" id="1796634"/>
    <lineage>
        <taxon>Bacteria</taxon>
        <taxon>Bacillati</taxon>
        <taxon>Bacillota</taxon>
        <taxon>Clostridia</taxon>
        <taxon>Lachnospirales</taxon>
        <taxon>Lachnospiraceae</taxon>
        <taxon>Muricomes</taxon>
    </lineage>
</organism>
<feature type="transmembrane region" description="Helical" evidence="2">
    <location>
        <begin position="51"/>
        <end position="70"/>
    </location>
</feature>
<comment type="similarity">
    <text evidence="1">Belongs to the peptidase A24 family.</text>
</comment>
<keyword evidence="2" id="KW-0472">Membrane</keyword>
<dbReference type="InterPro" id="IPR050882">
    <property type="entry name" value="Prepilin_peptidase/N-MTase"/>
</dbReference>
<dbReference type="AlphaFoldDB" id="A0A4R3K0D1"/>
<keyword evidence="2" id="KW-0812">Transmembrane</keyword>
<dbReference type="Proteomes" id="UP000295726">
    <property type="component" value="Unassembled WGS sequence"/>
</dbReference>
<evidence type="ECO:0000256" key="1">
    <source>
        <dbReference type="ARBA" id="ARBA00005801"/>
    </source>
</evidence>
<reference evidence="4 5" key="1">
    <citation type="submission" date="2019-03" db="EMBL/GenBank/DDBJ databases">
        <title>Genomic Encyclopedia of Type Strains, Phase IV (KMG-IV): sequencing the most valuable type-strain genomes for metagenomic binning, comparative biology and taxonomic classification.</title>
        <authorList>
            <person name="Goeker M."/>
        </authorList>
    </citation>
    <scope>NUCLEOTIDE SEQUENCE [LARGE SCALE GENOMIC DNA]</scope>
    <source>
        <strain evidence="4 5">DSM 29489</strain>
    </source>
</reference>
<dbReference type="GO" id="GO:0008168">
    <property type="term" value="F:methyltransferase activity"/>
    <property type="evidence" value="ECO:0007669"/>
    <property type="project" value="UniProtKB-KW"/>
</dbReference>
<proteinExistence type="inferred from homology"/>
<dbReference type="PANTHER" id="PTHR30487:SF0">
    <property type="entry name" value="PREPILIN LEADER PEPTIDASE_N-METHYLTRANSFERASE-RELATED"/>
    <property type="match status" value="1"/>
</dbReference>
<gene>
    <name evidence="4" type="ORF">EDD59_12937</name>
</gene>